<dbReference type="PANTHER" id="PTHR13430">
    <property type="match status" value="1"/>
</dbReference>
<feature type="signal peptide" evidence="6">
    <location>
        <begin position="1"/>
        <end position="26"/>
    </location>
</feature>
<dbReference type="GO" id="GO:0034727">
    <property type="term" value="P:piecemeal microautophagy of the nucleus"/>
    <property type="evidence" value="ECO:0007669"/>
    <property type="project" value="TreeGrafter"/>
</dbReference>
<feature type="region of interest" description="Disordered" evidence="5">
    <location>
        <begin position="792"/>
        <end position="1099"/>
    </location>
</feature>
<feature type="compositionally biased region" description="Polar residues" evidence="5">
    <location>
        <begin position="959"/>
        <end position="971"/>
    </location>
</feature>
<keyword evidence="9" id="KW-1185">Reference proteome</keyword>
<evidence type="ECO:0000313" key="8">
    <source>
        <dbReference type="EMBL" id="CAI6315777.1"/>
    </source>
</evidence>
<dbReference type="PANTHER" id="PTHR13430:SF4">
    <property type="entry name" value="AUTOPHAGY-RELATED PROTEIN 13"/>
    <property type="match status" value="1"/>
</dbReference>
<evidence type="ECO:0000256" key="1">
    <source>
        <dbReference type="ARBA" id="ARBA00005246"/>
    </source>
</evidence>
<feature type="compositionally biased region" description="Low complexity" evidence="5">
    <location>
        <begin position="802"/>
        <end position="830"/>
    </location>
</feature>
<feature type="compositionally biased region" description="Polar residues" evidence="5">
    <location>
        <begin position="585"/>
        <end position="610"/>
    </location>
</feature>
<feature type="region of interest" description="Disordered" evidence="5">
    <location>
        <begin position="516"/>
        <end position="754"/>
    </location>
</feature>
<dbReference type="AlphaFoldDB" id="A0A9W4U9X0"/>
<feature type="region of interest" description="Disordered" evidence="5">
    <location>
        <begin position="172"/>
        <end position="216"/>
    </location>
</feature>
<evidence type="ECO:0000256" key="4">
    <source>
        <dbReference type="RuleBase" id="RU361214"/>
    </source>
</evidence>
<dbReference type="GO" id="GO:0034497">
    <property type="term" value="P:protein localization to phagophore assembly site"/>
    <property type="evidence" value="ECO:0007669"/>
    <property type="project" value="TreeGrafter"/>
</dbReference>
<dbReference type="Gene3D" id="3.30.900.10">
    <property type="entry name" value="HORMA domain"/>
    <property type="match status" value="1"/>
</dbReference>
<sequence length="1099" mass="119510">MHPCIHLKRYPAIQPSWLVLFQSSLAVVTTLVCCSPASGLSNRCLAAFFVPSTLATCTHPCTTTFTTTHPSANLPQPILPRLSVFFFFFSSCPPPLRLLCLPACLIASSRFIGGASSLVALLPLPTCSGHPSLSARTSVIRNSHEPRPTFTHTLTTNLRLCAWHHLHRHTMYPPSRPSPRTASAANNLQTNPTRTNNQRDPVFEPSSPYSDIAPYGDRAAEDAHGEMASRADPPSEADQKHIQKVNQVITNFFTKAALTIVSSRTLLPHGFNKNGDIRQNKWFNVVLDDTDSLTEDLMEWKTMNAMAGQHPPLCIEIYLDTRQLGHKQSLVVQDEQGKRWDVGEALNVPLESTSRPTSRVGKSTQLVLERWEVHVGDKSTVHPSELSDPLPNVYKKAVVLFRSLYAYLRFIPTHKYYKHIAKQPPNYPSLKLNYRISNATFKSPRPDTLNVPLYPSDEPVTERQEFAPSNSPVGPLCISVEYRTNCEFSVEDSESLLSSHFMGLDTTYLEQSNREAGHIPGSLPVDRLHPQESPDLGQAYGSMSTFHQPGPPTGTSPMSALRAVRDMPSSSPTESPPQKLPPNHRTAQGSKSSLRTTDTPPYQRRTSVSFQPFKAGSLSSSPALGSGVPPSPGSSLGRPSSSLGRNPTPNPLTQPRNRTSLTALPQTALRQPSLTNETAIASSASSSPKPAPITRYSSSFGHRRSRFSSGGGSKTEEDNLSSGKGSVASSQQRGSEVLNEGEGASSGSSKTDDESISDFLKLLEQKKELKSFTRNDNASRDATMRKTTAQLSKYQRMREPQSHLSQLSDSISSSMMLHRSSSSSSRQLSSVPPMIAGTSVSTASSPGKPISPHTPHTPAIPSRLSANSIAEYEPRRSRSRSGQPPRSHGAADVQEQSEGDDLGTNAIDIPTSPRPWHYNRRSSSAAQQNRALEEEPDMFGLRSASLPAEEVDRQRDLQRTTAPDLTSSGLLAQTEHLASTDRAEQDCEAASPPGSREELARPLSTSDLPAKRGTYSGSSRGRGGYSSHGSSVSLAAGATSSTDRHSRYSFQSRHVANDDDEPLLFQMSEIGTGSRRSLEEGRGGAGTGSGARRGSPWLR</sequence>
<dbReference type="Proteomes" id="UP001152607">
    <property type="component" value="Unassembled WGS sequence"/>
</dbReference>
<proteinExistence type="inferred from homology"/>
<evidence type="ECO:0000256" key="5">
    <source>
        <dbReference type="SAM" id="MobiDB-lite"/>
    </source>
</evidence>
<dbReference type="GO" id="GO:0005829">
    <property type="term" value="C:cytosol"/>
    <property type="evidence" value="ECO:0007669"/>
    <property type="project" value="TreeGrafter"/>
</dbReference>
<evidence type="ECO:0000256" key="3">
    <source>
        <dbReference type="ARBA" id="ARBA00023006"/>
    </source>
</evidence>
<dbReference type="EMBL" id="CAOQHR010000002">
    <property type="protein sequence ID" value="CAI6315777.1"/>
    <property type="molecule type" value="Genomic_DNA"/>
</dbReference>
<gene>
    <name evidence="8" type="ORF">PDIGIT_LOCUS3397</name>
</gene>
<evidence type="ECO:0000256" key="6">
    <source>
        <dbReference type="SAM" id="SignalP"/>
    </source>
</evidence>
<organism evidence="8 9">
    <name type="scientific">Periconia digitata</name>
    <dbReference type="NCBI Taxonomy" id="1303443"/>
    <lineage>
        <taxon>Eukaryota</taxon>
        <taxon>Fungi</taxon>
        <taxon>Dikarya</taxon>
        <taxon>Ascomycota</taxon>
        <taxon>Pezizomycotina</taxon>
        <taxon>Dothideomycetes</taxon>
        <taxon>Pleosporomycetidae</taxon>
        <taxon>Pleosporales</taxon>
        <taxon>Massarineae</taxon>
        <taxon>Periconiaceae</taxon>
        <taxon>Periconia</taxon>
    </lineage>
</organism>
<dbReference type="Gene3D" id="6.10.140.1900">
    <property type="match status" value="1"/>
</dbReference>
<feature type="compositionally biased region" description="Polar residues" evidence="5">
    <location>
        <begin position="645"/>
        <end position="680"/>
    </location>
</feature>
<feature type="compositionally biased region" description="Polar residues" evidence="5">
    <location>
        <begin position="921"/>
        <end position="930"/>
    </location>
</feature>
<name>A0A9W4U9X0_9PLEO</name>
<feature type="compositionally biased region" description="Polar residues" evidence="5">
    <location>
        <begin position="720"/>
        <end position="734"/>
    </location>
</feature>
<dbReference type="GO" id="GO:0000407">
    <property type="term" value="C:phagophore assembly site"/>
    <property type="evidence" value="ECO:0007669"/>
    <property type="project" value="TreeGrafter"/>
</dbReference>
<dbReference type="GO" id="GO:0000423">
    <property type="term" value="P:mitophagy"/>
    <property type="evidence" value="ECO:0007669"/>
    <property type="project" value="TreeGrafter"/>
</dbReference>
<protein>
    <recommendedName>
        <fullName evidence="2 4">Autophagy-related protein 13</fullName>
    </recommendedName>
</protein>
<reference evidence="8" key="1">
    <citation type="submission" date="2023-01" db="EMBL/GenBank/DDBJ databases">
        <authorList>
            <person name="Van Ghelder C."/>
            <person name="Rancurel C."/>
        </authorList>
    </citation>
    <scope>NUCLEOTIDE SEQUENCE</scope>
    <source>
        <strain evidence="8">CNCM I-4278</strain>
    </source>
</reference>
<dbReference type="InterPro" id="IPR036570">
    <property type="entry name" value="HORMA_dom_sf"/>
</dbReference>
<feature type="chain" id="PRO_5040965725" description="Autophagy-related protein 13" evidence="6">
    <location>
        <begin position="27"/>
        <end position="1099"/>
    </location>
</feature>
<keyword evidence="3 4" id="KW-0072">Autophagy</keyword>
<feature type="compositionally biased region" description="Polar residues" evidence="5">
    <location>
        <begin position="186"/>
        <end position="199"/>
    </location>
</feature>
<accession>A0A9W4U9X0</accession>
<dbReference type="Pfam" id="PF10033">
    <property type="entry name" value="ATG13"/>
    <property type="match status" value="1"/>
</dbReference>
<evidence type="ECO:0000259" key="7">
    <source>
        <dbReference type="Pfam" id="PF10033"/>
    </source>
</evidence>
<dbReference type="GO" id="GO:1990316">
    <property type="term" value="C:Atg1/ULK1 kinase complex"/>
    <property type="evidence" value="ECO:0007669"/>
    <property type="project" value="InterPro"/>
</dbReference>
<dbReference type="InterPro" id="IPR040182">
    <property type="entry name" value="ATG13"/>
</dbReference>
<feature type="domain" description="Autophagy-related protein 13 N-terminal" evidence="7">
    <location>
        <begin position="249"/>
        <end position="488"/>
    </location>
</feature>
<keyword evidence="6" id="KW-0732">Signal</keyword>
<dbReference type="InterPro" id="IPR018731">
    <property type="entry name" value="Atg13_N"/>
</dbReference>
<comment type="caution">
    <text evidence="8">The sequence shown here is derived from an EMBL/GenBank/DDBJ whole genome shotgun (WGS) entry which is preliminary data.</text>
</comment>
<evidence type="ECO:0000313" key="9">
    <source>
        <dbReference type="Proteomes" id="UP001152607"/>
    </source>
</evidence>
<comment type="similarity">
    <text evidence="1 4">Belongs to the ATG13 family. Fungi subfamily.</text>
</comment>
<feature type="compositionally biased region" description="Low complexity" evidence="5">
    <location>
        <begin position="616"/>
        <end position="644"/>
    </location>
</feature>
<dbReference type="OrthoDB" id="70161at2759"/>
<evidence type="ECO:0000256" key="2">
    <source>
        <dbReference type="ARBA" id="ARBA00013801"/>
    </source>
</evidence>